<keyword evidence="3" id="KW-1133">Transmembrane helix</keyword>
<reference evidence="6" key="1">
    <citation type="submission" date="2023-08" db="EMBL/GenBank/DDBJ databases">
        <title>Pelteobagrus vachellii genome.</title>
        <authorList>
            <person name="Liu H."/>
        </authorList>
    </citation>
    <scope>NUCLEOTIDE SEQUENCE</scope>
    <source>
        <strain evidence="6">PRFRI_2022a</strain>
        <tissue evidence="6">Muscle</tissue>
    </source>
</reference>
<dbReference type="PROSITE" id="PS00484">
    <property type="entry name" value="THYROGLOBULIN_1_1"/>
    <property type="match status" value="1"/>
</dbReference>
<evidence type="ECO:0000259" key="5">
    <source>
        <dbReference type="PROSITE" id="PS51162"/>
    </source>
</evidence>
<dbReference type="PROSITE" id="PS51162">
    <property type="entry name" value="THYROGLOBULIN_1_2"/>
    <property type="match status" value="1"/>
</dbReference>
<name>A0AA88TH55_TACVA</name>
<keyword evidence="3" id="KW-0472">Membrane</keyword>
<dbReference type="InterPro" id="IPR000716">
    <property type="entry name" value="Thyroglobulin_1"/>
</dbReference>
<dbReference type="InterPro" id="IPR036857">
    <property type="entry name" value="Thyroglobulin_1_sf"/>
</dbReference>
<dbReference type="CDD" id="cd00191">
    <property type="entry name" value="TY"/>
    <property type="match status" value="1"/>
</dbReference>
<keyword evidence="1" id="KW-1015">Disulfide bond</keyword>
<dbReference type="Gene3D" id="4.10.800.10">
    <property type="entry name" value="Thyroglobulin type-1"/>
    <property type="match status" value="1"/>
</dbReference>
<sequence>MISAVGIMLCLSFIYGSSYALIPKCFQMKAEVYHSQLFSENNVTALTDDEGLYDPECQPNGLFKAKQCNSSDVCWCVDSAGVRESDNGDRNLQCEELVLPNWVRIEMKHKKTGNPLALSQLQRAITTAIQEPDPNVDSKTEVKYNVDARLITIEVRKNSDDQKKEESLLAYYMEKDVVVHSLFGPLFEPTVEGEKLEIESIIVYYVDDKEPTHSTQMFTKGLLIVAGVFILAACLGILFLLLIRKQKRGQYAKAQTCEMEEI</sequence>
<dbReference type="SUPFAM" id="SSF57610">
    <property type="entry name" value="Thyroglobulin type-1 domain"/>
    <property type="match status" value="1"/>
</dbReference>
<dbReference type="GO" id="GO:0016020">
    <property type="term" value="C:membrane"/>
    <property type="evidence" value="ECO:0007669"/>
    <property type="project" value="InterPro"/>
</dbReference>
<keyword evidence="3" id="KW-0812">Transmembrane</keyword>
<evidence type="ECO:0000256" key="2">
    <source>
        <dbReference type="PROSITE-ProRule" id="PRU00500"/>
    </source>
</evidence>
<accession>A0AA88TH55</accession>
<evidence type="ECO:0000256" key="4">
    <source>
        <dbReference type="SAM" id="SignalP"/>
    </source>
</evidence>
<evidence type="ECO:0000313" key="7">
    <source>
        <dbReference type="Proteomes" id="UP001187315"/>
    </source>
</evidence>
<dbReference type="AlphaFoldDB" id="A0AA88TH55"/>
<dbReference type="Pfam" id="PF21283">
    <property type="entry name" value="EPCAM-Trop-2_C"/>
    <property type="match status" value="1"/>
</dbReference>
<dbReference type="PANTHER" id="PTHR14168:SF4">
    <property type="entry name" value="EPITHELIAL CELL ADHESION MOLECULE PRECURSOR"/>
    <property type="match status" value="1"/>
</dbReference>
<comment type="caution">
    <text evidence="2">Lacks conserved residue(s) required for the propagation of feature annotation.</text>
</comment>
<keyword evidence="4" id="KW-0732">Signal</keyword>
<comment type="caution">
    <text evidence="6">The sequence shown here is derived from an EMBL/GenBank/DDBJ whole genome shotgun (WGS) entry which is preliminary data.</text>
</comment>
<feature type="chain" id="PRO_5041637827" description="Thyroglobulin type-1 domain-containing protein" evidence="4">
    <location>
        <begin position="21"/>
        <end position="262"/>
    </location>
</feature>
<feature type="signal peptide" evidence="4">
    <location>
        <begin position="1"/>
        <end position="20"/>
    </location>
</feature>
<dbReference type="SMART" id="SM00211">
    <property type="entry name" value="TY"/>
    <property type="match status" value="1"/>
</dbReference>
<feature type="transmembrane region" description="Helical" evidence="3">
    <location>
        <begin position="221"/>
        <end position="243"/>
    </location>
</feature>
<gene>
    <name evidence="6" type="ORF">Q7C36_002627</name>
</gene>
<dbReference type="PANTHER" id="PTHR14168">
    <property type="entry name" value="TUMOR-ASSOCIATED CALCIUM SIGNAL TRANSDUCER"/>
    <property type="match status" value="1"/>
</dbReference>
<evidence type="ECO:0000256" key="1">
    <source>
        <dbReference type="ARBA" id="ARBA00023157"/>
    </source>
</evidence>
<evidence type="ECO:0000256" key="3">
    <source>
        <dbReference type="SAM" id="Phobius"/>
    </source>
</evidence>
<feature type="domain" description="Thyroglobulin type-1" evidence="5">
    <location>
        <begin position="22"/>
        <end position="94"/>
    </location>
</feature>
<evidence type="ECO:0000313" key="6">
    <source>
        <dbReference type="EMBL" id="KAK2866571.1"/>
    </source>
</evidence>
<proteinExistence type="predicted"/>
<dbReference type="EMBL" id="JAVHJS010000002">
    <property type="protein sequence ID" value="KAK2866571.1"/>
    <property type="molecule type" value="Genomic_DNA"/>
</dbReference>
<dbReference type="InterPro" id="IPR043406">
    <property type="entry name" value="EPCAM/Trop-2"/>
</dbReference>
<protein>
    <recommendedName>
        <fullName evidence="5">Thyroglobulin type-1 domain-containing protein</fullName>
    </recommendedName>
</protein>
<organism evidence="6 7">
    <name type="scientific">Tachysurus vachellii</name>
    <name type="common">Darkbarbel catfish</name>
    <name type="synonym">Pelteobagrus vachellii</name>
    <dbReference type="NCBI Taxonomy" id="175792"/>
    <lineage>
        <taxon>Eukaryota</taxon>
        <taxon>Metazoa</taxon>
        <taxon>Chordata</taxon>
        <taxon>Craniata</taxon>
        <taxon>Vertebrata</taxon>
        <taxon>Euteleostomi</taxon>
        <taxon>Actinopterygii</taxon>
        <taxon>Neopterygii</taxon>
        <taxon>Teleostei</taxon>
        <taxon>Ostariophysi</taxon>
        <taxon>Siluriformes</taxon>
        <taxon>Bagridae</taxon>
        <taxon>Tachysurus</taxon>
    </lineage>
</organism>
<dbReference type="InterPro" id="IPR049420">
    <property type="entry name" value="EPCAM-Trop-2_C"/>
</dbReference>
<keyword evidence="7" id="KW-1185">Reference proteome</keyword>
<dbReference type="Proteomes" id="UP001187315">
    <property type="component" value="Unassembled WGS sequence"/>
</dbReference>
<dbReference type="Pfam" id="PF00086">
    <property type="entry name" value="Thyroglobulin_1"/>
    <property type="match status" value="1"/>
</dbReference>